<dbReference type="Pfam" id="PF00005">
    <property type="entry name" value="ABC_tran"/>
    <property type="match status" value="1"/>
</dbReference>
<gene>
    <name evidence="5" type="ORF">JZY06_04275</name>
</gene>
<reference evidence="5" key="1">
    <citation type="submission" date="2021-03" db="EMBL/GenBank/DDBJ databases">
        <authorList>
            <person name="Sun Q."/>
        </authorList>
    </citation>
    <scope>NUCLEOTIDE SEQUENCE</scope>
    <source>
        <strain evidence="5">CCM 8862</strain>
    </source>
</reference>
<organism evidence="5 6">
    <name type="scientific">Corynebacterium mendelii</name>
    <dbReference type="NCBI Taxonomy" id="2765362"/>
    <lineage>
        <taxon>Bacteria</taxon>
        <taxon>Bacillati</taxon>
        <taxon>Actinomycetota</taxon>
        <taxon>Actinomycetes</taxon>
        <taxon>Mycobacteriales</taxon>
        <taxon>Corynebacteriaceae</taxon>
        <taxon>Corynebacterium</taxon>
    </lineage>
</organism>
<dbReference type="PROSITE" id="PS00211">
    <property type="entry name" value="ABC_TRANSPORTER_1"/>
    <property type="match status" value="1"/>
</dbReference>
<sequence>MSLPLTGQVVVQRGDFMLDCRLNTAAGERLAVIGPNGSGKSTLAEGLAGMVAMDPGSTVALGGMPLASTPARKRRIGYLAQDSLLFPHLDVRKNVAFGPRCSGIGTHQAHAIADTVLKQVAAGHLAGKKPGQLSGGQRQRVALARSLAVKPELLVLDEPFAALDVEAAADMRELVSDLCGRHNLGLVLITHDMIDAVRLCGKVVVMEQGAVAEKLTTDQLRRAPATAFAAAFAGLARVEGTIAAGVFTADAPNPVTIAVDAATDIDCGDGPAVLLAGGDEVQLAGPATPGAIDTQVARITGDGPQLKALLDCGLAAHIPVGTTLQPGQRVSVRLSGGRIRHR</sequence>
<dbReference type="GO" id="GO:0016887">
    <property type="term" value="F:ATP hydrolysis activity"/>
    <property type="evidence" value="ECO:0007669"/>
    <property type="project" value="InterPro"/>
</dbReference>
<dbReference type="PROSITE" id="PS50893">
    <property type="entry name" value="ABC_TRANSPORTER_2"/>
    <property type="match status" value="1"/>
</dbReference>
<dbReference type="EMBL" id="JAFLEQ010000008">
    <property type="protein sequence ID" value="MBN9643840.1"/>
    <property type="molecule type" value="Genomic_DNA"/>
</dbReference>
<keyword evidence="3 5" id="KW-0067">ATP-binding</keyword>
<evidence type="ECO:0000313" key="5">
    <source>
        <dbReference type="EMBL" id="MBN9643840.1"/>
    </source>
</evidence>
<dbReference type="GO" id="GO:0005524">
    <property type="term" value="F:ATP binding"/>
    <property type="evidence" value="ECO:0007669"/>
    <property type="project" value="UniProtKB-KW"/>
</dbReference>
<dbReference type="InterPro" id="IPR050093">
    <property type="entry name" value="ABC_SmlMolc_Importer"/>
</dbReference>
<dbReference type="InterPro" id="IPR027417">
    <property type="entry name" value="P-loop_NTPase"/>
</dbReference>
<accession>A0A939DZ01</accession>
<keyword evidence="6" id="KW-1185">Reference proteome</keyword>
<comment type="caution">
    <text evidence="5">The sequence shown here is derived from an EMBL/GenBank/DDBJ whole genome shotgun (WGS) entry which is preliminary data.</text>
</comment>
<dbReference type="SUPFAM" id="SSF52540">
    <property type="entry name" value="P-loop containing nucleoside triphosphate hydrolases"/>
    <property type="match status" value="1"/>
</dbReference>
<dbReference type="AlphaFoldDB" id="A0A939DZ01"/>
<evidence type="ECO:0000256" key="2">
    <source>
        <dbReference type="ARBA" id="ARBA00022741"/>
    </source>
</evidence>
<dbReference type="RefSeq" id="WP_207118562.1">
    <property type="nucleotide sequence ID" value="NZ_JAFLEQ010000008.1"/>
</dbReference>
<dbReference type="PANTHER" id="PTHR42781">
    <property type="entry name" value="SPERMIDINE/PUTRESCINE IMPORT ATP-BINDING PROTEIN POTA"/>
    <property type="match status" value="1"/>
</dbReference>
<dbReference type="InterPro" id="IPR003593">
    <property type="entry name" value="AAA+_ATPase"/>
</dbReference>
<dbReference type="Proteomes" id="UP000664332">
    <property type="component" value="Unassembled WGS sequence"/>
</dbReference>
<dbReference type="InterPro" id="IPR003439">
    <property type="entry name" value="ABC_transporter-like_ATP-bd"/>
</dbReference>
<name>A0A939DZ01_9CORY</name>
<evidence type="ECO:0000259" key="4">
    <source>
        <dbReference type="PROSITE" id="PS50893"/>
    </source>
</evidence>
<evidence type="ECO:0000256" key="1">
    <source>
        <dbReference type="ARBA" id="ARBA00022448"/>
    </source>
</evidence>
<dbReference type="PANTHER" id="PTHR42781:SF4">
    <property type="entry name" value="SPERMIDINE_PUTRESCINE IMPORT ATP-BINDING PROTEIN POTA"/>
    <property type="match status" value="1"/>
</dbReference>
<dbReference type="Gene3D" id="3.40.50.300">
    <property type="entry name" value="P-loop containing nucleotide triphosphate hydrolases"/>
    <property type="match status" value="1"/>
</dbReference>
<proteinExistence type="predicted"/>
<evidence type="ECO:0000256" key="3">
    <source>
        <dbReference type="ARBA" id="ARBA00022840"/>
    </source>
</evidence>
<protein>
    <submittedName>
        <fullName evidence="5">ATP-binding cassette domain-containing protein</fullName>
    </submittedName>
</protein>
<feature type="domain" description="ABC transporter" evidence="4">
    <location>
        <begin position="1"/>
        <end position="233"/>
    </location>
</feature>
<keyword evidence="2" id="KW-0547">Nucleotide-binding</keyword>
<evidence type="ECO:0000313" key="6">
    <source>
        <dbReference type="Proteomes" id="UP000664332"/>
    </source>
</evidence>
<dbReference type="SMART" id="SM00382">
    <property type="entry name" value="AAA"/>
    <property type="match status" value="1"/>
</dbReference>
<keyword evidence="1" id="KW-0813">Transport</keyword>
<dbReference type="InterPro" id="IPR017871">
    <property type="entry name" value="ABC_transporter-like_CS"/>
</dbReference>